<dbReference type="PANTHER" id="PTHR12684:SF2">
    <property type="entry name" value="TRNA 2'-PHOSPHOTRANSFERASE 1"/>
    <property type="match status" value="1"/>
</dbReference>
<evidence type="ECO:0000256" key="1">
    <source>
        <dbReference type="ARBA" id="ARBA00003343"/>
    </source>
</evidence>
<sequence length="203" mass="23118">MNSDDTKLSKSLSWLLRHGAAKEGLTFDDGGFIDVDKILKLNQFRDYNESNILKIVAENDKKRFSVRYKNNGDRLQVRANQGHTIPVEEEGLLTLLTDANLPKVIYHGTYFSKLESIKTNGLMRMSRNHIHFVSKFPTESVTSGIRQNSEIVIAVDALQAWKDGYKFYVSENEVVLSPGKEKGAIQAKYITEVWQLNPLKKLE</sequence>
<keyword evidence="4" id="KW-0808">Transferase</keyword>
<proteinExistence type="inferred from homology"/>
<reference evidence="7 8" key="1">
    <citation type="journal article" date="2022" name="Nat. Ecol. Evol.">
        <title>A masculinizing supergene underlies an exaggerated male reproductive morph in a spider.</title>
        <authorList>
            <person name="Hendrickx F."/>
            <person name="De Corte Z."/>
            <person name="Sonet G."/>
            <person name="Van Belleghem S.M."/>
            <person name="Kostlbacher S."/>
            <person name="Vangestel C."/>
        </authorList>
    </citation>
    <scope>NUCLEOTIDE SEQUENCE [LARGE SCALE GENOMIC DNA]</scope>
    <source>
        <strain evidence="7">W744_W776</strain>
    </source>
</reference>
<keyword evidence="8" id="KW-1185">Reference proteome</keyword>
<dbReference type="InterPro" id="IPR042081">
    <property type="entry name" value="RNA_2'-PTrans_C"/>
</dbReference>
<dbReference type="InterPro" id="IPR042080">
    <property type="entry name" value="RNA_2'-PTrans_N"/>
</dbReference>
<comment type="similarity">
    <text evidence="2">Belongs to the KptA/TPT1 family.</text>
</comment>
<dbReference type="Proteomes" id="UP000827092">
    <property type="component" value="Unassembled WGS sequence"/>
</dbReference>
<dbReference type="Pfam" id="PF01885">
    <property type="entry name" value="PTS_2-RNA"/>
    <property type="match status" value="1"/>
</dbReference>
<evidence type="ECO:0000313" key="7">
    <source>
        <dbReference type="EMBL" id="KAG8182996.1"/>
    </source>
</evidence>
<dbReference type="Gene3D" id="3.20.170.30">
    <property type="match status" value="1"/>
</dbReference>
<dbReference type="GO" id="GO:0000215">
    <property type="term" value="F:tRNA 2'-phosphotransferase activity"/>
    <property type="evidence" value="ECO:0007669"/>
    <property type="project" value="UniProtKB-EC"/>
</dbReference>
<dbReference type="InterPro" id="IPR002745">
    <property type="entry name" value="Ptrans_KptA/Tpt1"/>
</dbReference>
<evidence type="ECO:0000256" key="6">
    <source>
        <dbReference type="ARBA" id="ARBA00047949"/>
    </source>
</evidence>
<comment type="function">
    <text evidence="1">Catalyzes the last step of tRNA splicing, the transfer of the splice junction 2'-phosphate from ligated tRNA to NAD to produce ADP-ribose 1''-2'' cyclic phosphate.</text>
</comment>
<protein>
    <recommendedName>
        <fullName evidence="3">2'-phosphotransferase</fullName>
        <ecNumber evidence="3">2.7.1.160</ecNumber>
    </recommendedName>
</protein>
<accession>A0AAV6UH72</accession>
<name>A0AAV6UH72_9ARAC</name>
<comment type="catalytic activity">
    <reaction evidence="6">
        <text>2'-phospho-[ligated tRNA] + NAD(+) = mature tRNA + ADP-alpha-D-ribose 1'',2''-cyclic phosphate + nicotinamide</text>
        <dbReference type="Rhea" id="RHEA:23324"/>
        <dbReference type="Rhea" id="RHEA-COMP:11106"/>
        <dbReference type="Rhea" id="RHEA-COMP:11107"/>
        <dbReference type="ChEBI" id="CHEBI:17154"/>
        <dbReference type="ChEBI" id="CHEBI:57540"/>
        <dbReference type="ChEBI" id="CHEBI:76596"/>
        <dbReference type="ChEBI" id="CHEBI:82883"/>
        <dbReference type="ChEBI" id="CHEBI:85027"/>
        <dbReference type="EC" id="2.7.1.160"/>
    </reaction>
</comment>
<dbReference type="AlphaFoldDB" id="A0AAV6UH72"/>
<dbReference type="GO" id="GO:0006388">
    <property type="term" value="P:tRNA splicing, via endonucleolytic cleavage and ligation"/>
    <property type="evidence" value="ECO:0007669"/>
    <property type="project" value="TreeGrafter"/>
</dbReference>
<keyword evidence="5" id="KW-0520">NAD</keyword>
<dbReference type="EMBL" id="JAFNEN010000437">
    <property type="protein sequence ID" value="KAG8182996.1"/>
    <property type="molecule type" value="Genomic_DNA"/>
</dbReference>
<gene>
    <name evidence="7" type="ORF">JTE90_027481</name>
</gene>
<dbReference type="EC" id="2.7.1.160" evidence="3"/>
<dbReference type="PANTHER" id="PTHR12684">
    <property type="entry name" value="PUTATIVE PHOSPHOTRANSFERASE"/>
    <property type="match status" value="1"/>
</dbReference>
<evidence type="ECO:0000256" key="3">
    <source>
        <dbReference type="ARBA" id="ARBA00012007"/>
    </source>
</evidence>
<evidence type="ECO:0000256" key="2">
    <source>
        <dbReference type="ARBA" id="ARBA00009836"/>
    </source>
</evidence>
<evidence type="ECO:0000256" key="5">
    <source>
        <dbReference type="ARBA" id="ARBA00023027"/>
    </source>
</evidence>
<evidence type="ECO:0000313" key="8">
    <source>
        <dbReference type="Proteomes" id="UP000827092"/>
    </source>
</evidence>
<evidence type="ECO:0000256" key="4">
    <source>
        <dbReference type="ARBA" id="ARBA00022679"/>
    </source>
</evidence>
<dbReference type="SUPFAM" id="SSF56399">
    <property type="entry name" value="ADP-ribosylation"/>
    <property type="match status" value="1"/>
</dbReference>
<dbReference type="Gene3D" id="1.10.10.970">
    <property type="entry name" value="RNA 2'-phosphotransferase, Tpt1/KptA family, N-terminal domain"/>
    <property type="match status" value="1"/>
</dbReference>
<comment type="caution">
    <text evidence="7">The sequence shown here is derived from an EMBL/GenBank/DDBJ whole genome shotgun (WGS) entry which is preliminary data.</text>
</comment>
<organism evidence="7 8">
    <name type="scientific">Oedothorax gibbosus</name>
    <dbReference type="NCBI Taxonomy" id="931172"/>
    <lineage>
        <taxon>Eukaryota</taxon>
        <taxon>Metazoa</taxon>
        <taxon>Ecdysozoa</taxon>
        <taxon>Arthropoda</taxon>
        <taxon>Chelicerata</taxon>
        <taxon>Arachnida</taxon>
        <taxon>Araneae</taxon>
        <taxon>Araneomorphae</taxon>
        <taxon>Entelegynae</taxon>
        <taxon>Araneoidea</taxon>
        <taxon>Linyphiidae</taxon>
        <taxon>Erigoninae</taxon>
        <taxon>Oedothorax</taxon>
    </lineage>
</organism>